<dbReference type="CDD" id="cd01292">
    <property type="entry name" value="metallo-dependent_hydrolases"/>
    <property type="match status" value="1"/>
</dbReference>
<organism evidence="4 5">
    <name type="scientific">Tsuneonella litorea</name>
    <dbReference type="NCBI Taxonomy" id="2976475"/>
    <lineage>
        <taxon>Bacteria</taxon>
        <taxon>Pseudomonadati</taxon>
        <taxon>Pseudomonadota</taxon>
        <taxon>Alphaproteobacteria</taxon>
        <taxon>Sphingomonadales</taxon>
        <taxon>Erythrobacteraceae</taxon>
        <taxon>Tsuneonella</taxon>
    </lineage>
</organism>
<dbReference type="PANTHER" id="PTHR21240:SF28">
    <property type="entry name" value="ISO-OROTATE DECARBOXYLASE (EUROFUNG)"/>
    <property type="match status" value="1"/>
</dbReference>
<evidence type="ECO:0000313" key="5">
    <source>
        <dbReference type="Proteomes" id="UP001142648"/>
    </source>
</evidence>
<dbReference type="InterPro" id="IPR032466">
    <property type="entry name" value="Metal_Hydrolase"/>
</dbReference>
<dbReference type="SUPFAM" id="SSF51556">
    <property type="entry name" value="Metallo-dependent hydrolases"/>
    <property type="match status" value="1"/>
</dbReference>
<feature type="domain" description="Amidohydrolase-related" evidence="3">
    <location>
        <begin position="43"/>
        <end position="322"/>
    </location>
</feature>
<comment type="caution">
    <text evidence="4">The sequence shown here is derived from an EMBL/GenBank/DDBJ whole genome shotgun (WGS) entry which is preliminary data.</text>
</comment>
<keyword evidence="5" id="KW-1185">Reference proteome</keyword>
<protein>
    <submittedName>
        <fullName evidence="4">Amidohydrolase</fullName>
    </submittedName>
</protein>
<name>A0A9X2W2K0_9SPHN</name>
<dbReference type="Pfam" id="PF04909">
    <property type="entry name" value="Amidohydro_2"/>
    <property type="match status" value="1"/>
</dbReference>
<dbReference type="RefSeq" id="WP_259962765.1">
    <property type="nucleotide sequence ID" value="NZ_JAOAMV010000006.1"/>
</dbReference>
<proteinExistence type="predicted"/>
<dbReference type="GO" id="GO:0019748">
    <property type="term" value="P:secondary metabolic process"/>
    <property type="evidence" value="ECO:0007669"/>
    <property type="project" value="TreeGrafter"/>
</dbReference>
<gene>
    <name evidence="4" type="ORF">N0B51_12545</name>
</gene>
<dbReference type="InterPro" id="IPR006680">
    <property type="entry name" value="Amidohydro-rel"/>
</dbReference>
<feature type="signal peptide" evidence="2">
    <location>
        <begin position="1"/>
        <end position="27"/>
    </location>
</feature>
<dbReference type="EMBL" id="JAOAMV010000006">
    <property type="protein sequence ID" value="MCT2559805.1"/>
    <property type="molecule type" value="Genomic_DNA"/>
</dbReference>
<dbReference type="Proteomes" id="UP001142648">
    <property type="component" value="Unassembled WGS sequence"/>
</dbReference>
<dbReference type="AlphaFoldDB" id="A0A9X2W2K0"/>
<keyword evidence="2" id="KW-0732">Signal</keyword>
<keyword evidence="1" id="KW-0456">Lyase</keyword>
<dbReference type="InterPro" id="IPR032465">
    <property type="entry name" value="ACMSD"/>
</dbReference>
<evidence type="ECO:0000313" key="4">
    <source>
        <dbReference type="EMBL" id="MCT2559805.1"/>
    </source>
</evidence>
<dbReference type="GO" id="GO:0005737">
    <property type="term" value="C:cytoplasm"/>
    <property type="evidence" value="ECO:0007669"/>
    <property type="project" value="TreeGrafter"/>
</dbReference>
<sequence>MRMASAVSALGVVIAAWVAAWAIPAHAGGNAGDAGRALPARVIDVHLHGYEADAVNEAGPYYGIDAATRDAPTPANGAAHRQATLAAMERNHIVLGIVSASDGSDDLIVARQWAGKPGPRILTGVTERPMAHGVAPERLAALFDDGTYFLLGEVGLQYRGATLDEERFEPYLAMAEKKGIPVAVHTGLGPPEMARTVAPEFRIEAGNPIPLEKVLIRHPDLKIWAMHSGFPWDAEMFAIMQQFTKIYVDISPLPWMMSQEIVDRRLKWLLDWGMGKRIMFGTDQMYWPQAIDAAVSAIENSTVLTREQKDDIFYNNAVRFFGADRLNLPD</sequence>
<evidence type="ECO:0000256" key="1">
    <source>
        <dbReference type="ARBA" id="ARBA00023239"/>
    </source>
</evidence>
<dbReference type="PANTHER" id="PTHR21240">
    <property type="entry name" value="2-AMINO-3-CARBOXYLMUCONATE-6-SEMIALDEHYDE DECARBOXYLASE"/>
    <property type="match status" value="1"/>
</dbReference>
<dbReference type="GO" id="GO:0016831">
    <property type="term" value="F:carboxy-lyase activity"/>
    <property type="evidence" value="ECO:0007669"/>
    <property type="project" value="InterPro"/>
</dbReference>
<dbReference type="GO" id="GO:0016787">
    <property type="term" value="F:hydrolase activity"/>
    <property type="evidence" value="ECO:0007669"/>
    <property type="project" value="InterPro"/>
</dbReference>
<reference evidence="4" key="1">
    <citation type="submission" date="2022-09" db="EMBL/GenBank/DDBJ databases">
        <title>The genome sequence of Tsuneonella sp. YG55.</title>
        <authorList>
            <person name="Liu Y."/>
        </authorList>
    </citation>
    <scope>NUCLEOTIDE SEQUENCE</scope>
    <source>
        <strain evidence="4">YG55</strain>
    </source>
</reference>
<dbReference type="Gene3D" id="3.20.20.140">
    <property type="entry name" value="Metal-dependent hydrolases"/>
    <property type="match status" value="1"/>
</dbReference>
<feature type="chain" id="PRO_5040724213" evidence="2">
    <location>
        <begin position="28"/>
        <end position="330"/>
    </location>
</feature>
<evidence type="ECO:0000256" key="2">
    <source>
        <dbReference type="SAM" id="SignalP"/>
    </source>
</evidence>
<evidence type="ECO:0000259" key="3">
    <source>
        <dbReference type="Pfam" id="PF04909"/>
    </source>
</evidence>
<accession>A0A9X2W2K0</accession>